<dbReference type="PANTHER" id="PTHR22600:SF21">
    <property type="entry name" value="BETA-HEXOSAMINIDASE A"/>
    <property type="match status" value="1"/>
</dbReference>
<proteinExistence type="inferred from homology"/>
<feature type="domain" description="Glycoside hydrolase family 20 catalytic" evidence="7">
    <location>
        <begin position="660"/>
        <end position="908"/>
    </location>
</feature>
<dbReference type="Proteomes" id="UP000553632">
    <property type="component" value="Unassembled WGS sequence"/>
</dbReference>
<accession>A0A7J6PUL9</accession>
<comment type="caution">
    <text evidence="8">The sequence shown here is derived from an EMBL/GenBank/DDBJ whole genome shotgun (WGS) entry which is preliminary data.</text>
</comment>
<dbReference type="EMBL" id="JABANO010037720">
    <property type="protein sequence ID" value="KAF4699712.1"/>
    <property type="molecule type" value="Genomic_DNA"/>
</dbReference>
<dbReference type="InterPro" id="IPR025705">
    <property type="entry name" value="Beta_hexosaminidase_sua/sub"/>
</dbReference>
<organism evidence="8 9">
    <name type="scientific">Perkinsus olseni</name>
    <name type="common">Perkinsus atlanticus</name>
    <dbReference type="NCBI Taxonomy" id="32597"/>
    <lineage>
        <taxon>Eukaryota</taxon>
        <taxon>Sar</taxon>
        <taxon>Alveolata</taxon>
        <taxon>Perkinsozoa</taxon>
        <taxon>Perkinsea</taxon>
        <taxon>Perkinsida</taxon>
        <taxon>Perkinsidae</taxon>
        <taxon>Perkinsus</taxon>
    </lineage>
</organism>
<evidence type="ECO:0000256" key="5">
    <source>
        <dbReference type="PIRSR" id="PIRSR625705-1"/>
    </source>
</evidence>
<name>A0A7J6PUL9_PEROL</name>
<keyword evidence="4" id="KW-0378">Hydrolase</keyword>
<dbReference type="Gene3D" id="3.20.20.80">
    <property type="entry name" value="Glycosidases"/>
    <property type="match status" value="2"/>
</dbReference>
<evidence type="ECO:0000256" key="4">
    <source>
        <dbReference type="ARBA" id="ARBA00022801"/>
    </source>
</evidence>
<protein>
    <recommendedName>
        <fullName evidence="3">beta-N-acetylhexosaminidase</fullName>
        <ecNumber evidence="3">3.2.1.52</ecNumber>
    </recommendedName>
</protein>
<reference evidence="8 9" key="1">
    <citation type="submission" date="2020-04" db="EMBL/GenBank/DDBJ databases">
        <title>Perkinsus olseni comparative genomics.</title>
        <authorList>
            <person name="Bogema D.R."/>
        </authorList>
    </citation>
    <scope>NUCLEOTIDE SEQUENCE [LARGE SCALE GENOMIC DNA]</scope>
    <source>
        <strain evidence="8 9">ATCC PRA-207</strain>
    </source>
</reference>
<sequence>MPHLLVLVATLSTTFGAETGYCEGLPPQPRLKIWPVPKNIQLGDEAPLFKFRFVPKQSKLCKDAEYMSLLRKTFIAGDDETSFINIVCDARLPADGHLPGSYEVSCRNLTCIIRFRGKAGLVYAHGTLGQVYRNHGNSSEIFYDRLNIVDYPSFPHRGLLIDTGKRYLSLQSIKQTVKLMASVKMNILHWHLTDDVSFSADIERFPRLQKGNPSPFAYSAEDIAEVIQFAQQFAVHVIPDIDVPGRTQSWIRGYPFLKGQAAYYMDPISHTTEDMVIGVLMRLADMFSVAGPDKNVLHLGGSSVGKAWDTKALEDWTRKHGKFHNKTDLVNEWLRSVVAEVKRHTRNTGLEALKLKGVCADLREWPAILIPSFCKIVSVDAEVIMWDDFLLEGATAVDRVDTWQILNHNVEETLKLATTGRFKSLIYSTDFVISDLGTGYGNDWVKFYYVRLLNDKKGVIKGGEAKIAVVDLRRKKFIKDSIFYVSLSWLAFWHVCSQDSSGRCHDVMSTNHVEGRGKGAAAPPEPPLMIWPVPKSIMVNSAEGLSKSEDNYDSHFVFELQANGGPVQQGDLDFVLGTFAFRKFTATPSRPVAVSVEYDVGLLDEAYEFTCTPQLCHLKFSSRSGFFYGTVTAFQISHNHADGLTSIINTGFNITDYPSFPHRGMLIDTGRRYLPVDLIKKNLRTMASMKMNVLHWHISDDISFSVQLDKYAHLQFNNPTPVSYTAAEVKEVVKYANNLNIRVIPEIDVPAHTTSWTRGYPFLTGNANYWMDPISEQTSEMVVDVIAEVVDLFYCEQGRINNGEKVIHLGGDEIGQDAWDTFALRQWTRDHGKFHNRTDLIDYWISHTIAKWNDFLNDRTTQADVIDTWQIWLYDTSKTVEMAASGKFKNLLYSSAFYLDRLGDDWANFYDVPLKRDEAGVIRGGEACMWGSKRVGGD</sequence>
<gene>
    <name evidence="8" type="ORF">FOZ63_006132</name>
</gene>
<dbReference type="AlphaFoldDB" id="A0A7J6PUL9"/>
<keyword evidence="9" id="KW-1185">Reference proteome</keyword>
<dbReference type="GO" id="GO:0005975">
    <property type="term" value="P:carbohydrate metabolic process"/>
    <property type="evidence" value="ECO:0007669"/>
    <property type="project" value="InterPro"/>
</dbReference>
<dbReference type="GO" id="GO:0004563">
    <property type="term" value="F:beta-N-acetylhexosaminidase activity"/>
    <property type="evidence" value="ECO:0007669"/>
    <property type="project" value="UniProtKB-EC"/>
</dbReference>
<feature type="chain" id="PRO_5029452146" description="beta-N-acetylhexosaminidase" evidence="6">
    <location>
        <begin position="17"/>
        <end position="938"/>
    </location>
</feature>
<evidence type="ECO:0000259" key="7">
    <source>
        <dbReference type="Pfam" id="PF00728"/>
    </source>
</evidence>
<keyword evidence="6" id="KW-0732">Signal</keyword>
<dbReference type="GO" id="GO:0016020">
    <property type="term" value="C:membrane"/>
    <property type="evidence" value="ECO:0007669"/>
    <property type="project" value="TreeGrafter"/>
</dbReference>
<dbReference type="EC" id="3.2.1.52" evidence="3"/>
<feature type="signal peptide" evidence="6">
    <location>
        <begin position="1"/>
        <end position="16"/>
    </location>
</feature>
<dbReference type="OMA" id="DEGAYYP"/>
<feature type="domain" description="Glycoside hydrolase family 20 catalytic" evidence="7">
    <location>
        <begin position="154"/>
        <end position="346"/>
    </location>
</feature>
<dbReference type="PRINTS" id="PR00738">
    <property type="entry name" value="GLHYDRLASE20"/>
</dbReference>
<dbReference type="Pfam" id="PF00728">
    <property type="entry name" value="Glyco_hydro_20"/>
    <property type="match status" value="2"/>
</dbReference>
<dbReference type="InterPro" id="IPR029018">
    <property type="entry name" value="Hex-like_dom2"/>
</dbReference>
<dbReference type="InterPro" id="IPR017853">
    <property type="entry name" value="GH"/>
</dbReference>
<comment type="catalytic activity">
    <reaction evidence="1">
        <text>Hydrolysis of terminal non-reducing N-acetyl-D-hexosamine residues in N-acetyl-beta-D-hexosaminides.</text>
        <dbReference type="EC" id="3.2.1.52"/>
    </reaction>
</comment>
<dbReference type="GO" id="GO:0030203">
    <property type="term" value="P:glycosaminoglycan metabolic process"/>
    <property type="evidence" value="ECO:0007669"/>
    <property type="project" value="TreeGrafter"/>
</dbReference>
<dbReference type="SUPFAM" id="SSF51445">
    <property type="entry name" value="(Trans)glycosidases"/>
    <property type="match status" value="2"/>
</dbReference>
<evidence type="ECO:0000256" key="6">
    <source>
        <dbReference type="SAM" id="SignalP"/>
    </source>
</evidence>
<evidence type="ECO:0000256" key="2">
    <source>
        <dbReference type="ARBA" id="ARBA00006285"/>
    </source>
</evidence>
<evidence type="ECO:0000313" key="9">
    <source>
        <dbReference type="Proteomes" id="UP000553632"/>
    </source>
</evidence>
<dbReference type="InterPro" id="IPR015883">
    <property type="entry name" value="Glyco_hydro_20_cat"/>
</dbReference>
<dbReference type="PANTHER" id="PTHR22600">
    <property type="entry name" value="BETA-HEXOSAMINIDASE"/>
    <property type="match status" value="1"/>
</dbReference>
<feature type="active site" description="Proton donor" evidence="5">
    <location>
        <position position="813"/>
    </location>
</feature>
<dbReference type="SUPFAM" id="SSF55545">
    <property type="entry name" value="beta-N-acetylhexosaminidase-like domain"/>
    <property type="match status" value="2"/>
</dbReference>
<evidence type="ECO:0000256" key="1">
    <source>
        <dbReference type="ARBA" id="ARBA00001231"/>
    </source>
</evidence>
<evidence type="ECO:0000313" key="8">
    <source>
        <dbReference type="EMBL" id="KAF4699712.1"/>
    </source>
</evidence>
<comment type="similarity">
    <text evidence="2">Belongs to the glycosyl hydrolase 20 family.</text>
</comment>
<evidence type="ECO:0000256" key="3">
    <source>
        <dbReference type="ARBA" id="ARBA00012663"/>
    </source>
</evidence>